<protein>
    <submittedName>
        <fullName evidence="3">ABC transporter substrate-binding protein</fullName>
    </submittedName>
</protein>
<dbReference type="RefSeq" id="WP_272776424.1">
    <property type="nucleotide sequence ID" value="NZ_JAQQLI010000008.1"/>
</dbReference>
<evidence type="ECO:0000313" key="4">
    <source>
        <dbReference type="Proteomes" id="UP001165652"/>
    </source>
</evidence>
<dbReference type="Pfam" id="PF09084">
    <property type="entry name" value="NMT1"/>
    <property type="match status" value="1"/>
</dbReference>
<dbReference type="PANTHER" id="PTHR31528:SF15">
    <property type="entry name" value="RIBOFLAVIN-BINDING PROTEIN RIBY"/>
    <property type="match status" value="1"/>
</dbReference>
<sequence length="349" mass="37359">MNPRSVLAACAALALLGMQALPATAQEPTRIRFTLDWKISGPHAFYYWAKQKGYFAAEGLDVTIDQGEGSAATVTRVMTGAYDAGFGDINAIMQTAAAKPGEQPVMVYLVYNRAPYAVIAKADGPIRTLKDLEGRTVSAPAGSATLRLLPPLGAKNGFDASKVKILNAAPNLIEQMLVQGQADAIAQFSVTSYMNFVAMKRDPEKDFRWFMYSDLGLDLYANGVMVSQKLLAEKPAAVRGLVKVINRAVMDVAADPAAAVALVAGLEPLINVDIETRRLVYTIKSLMISPETARLGIGDLDDGRLAASIATVAEAYALDKRPDPRAVFVRDFLPPKAERDIAAAAAKAK</sequence>
<dbReference type="InterPro" id="IPR015168">
    <property type="entry name" value="SsuA/THI5"/>
</dbReference>
<accession>A0ABT5J867</accession>
<proteinExistence type="predicted"/>
<dbReference type="PANTHER" id="PTHR31528">
    <property type="entry name" value="4-AMINO-5-HYDROXYMETHYL-2-METHYLPYRIMIDINE PHOSPHATE SYNTHASE THI11-RELATED"/>
    <property type="match status" value="1"/>
</dbReference>
<evidence type="ECO:0000256" key="1">
    <source>
        <dbReference type="SAM" id="SignalP"/>
    </source>
</evidence>
<dbReference type="SUPFAM" id="SSF53850">
    <property type="entry name" value="Periplasmic binding protein-like II"/>
    <property type="match status" value="1"/>
</dbReference>
<keyword evidence="4" id="KW-1185">Reference proteome</keyword>
<gene>
    <name evidence="3" type="ORF">PQJ73_07815</name>
</gene>
<feature type="signal peptide" evidence="1">
    <location>
        <begin position="1"/>
        <end position="25"/>
    </location>
</feature>
<feature type="domain" description="SsuA/THI5-like" evidence="2">
    <location>
        <begin position="43"/>
        <end position="259"/>
    </location>
</feature>
<reference evidence="3" key="2">
    <citation type="submission" date="2023-02" db="EMBL/GenBank/DDBJ databases">
        <authorList>
            <person name="Rayyan A."/>
            <person name="Meyer T."/>
            <person name="Kyndt J.A."/>
        </authorList>
    </citation>
    <scope>NUCLEOTIDE SEQUENCE</scope>
    <source>
        <strain evidence="3">DSM 9987</strain>
    </source>
</reference>
<dbReference type="EMBL" id="JAQQLI010000008">
    <property type="protein sequence ID" value="MDC7785586.1"/>
    <property type="molecule type" value="Genomic_DNA"/>
</dbReference>
<evidence type="ECO:0000313" key="3">
    <source>
        <dbReference type="EMBL" id="MDC7785586.1"/>
    </source>
</evidence>
<name>A0ABT5J867_RHOTP</name>
<dbReference type="Proteomes" id="UP001165652">
    <property type="component" value="Unassembled WGS sequence"/>
</dbReference>
<organism evidence="3 4">
    <name type="scientific">Rhodoplanes tepidamans</name>
    <name type="common">Rhodoplanes cryptolactis</name>
    <dbReference type="NCBI Taxonomy" id="200616"/>
    <lineage>
        <taxon>Bacteria</taxon>
        <taxon>Pseudomonadati</taxon>
        <taxon>Pseudomonadota</taxon>
        <taxon>Alphaproteobacteria</taxon>
        <taxon>Hyphomicrobiales</taxon>
        <taxon>Nitrobacteraceae</taxon>
        <taxon>Rhodoplanes</taxon>
    </lineage>
</organism>
<comment type="caution">
    <text evidence="3">The sequence shown here is derived from an EMBL/GenBank/DDBJ whole genome shotgun (WGS) entry which is preliminary data.</text>
</comment>
<dbReference type="InterPro" id="IPR027939">
    <property type="entry name" value="NMT1/THI5"/>
</dbReference>
<feature type="chain" id="PRO_5047216384" evidence="1">
    <location>
        <begin position="26"/>
        <end position="349"/>
    </location>
</feature>
<evidence type="ECO:0000259" key="2">
    <source>
        <dbReference type="Pfam" id="PF09084"/>
    </source>
</evidence>
<dbReference type="Gene3D" id="3.40.190.10">
    <property type="entry name" value="Periplasmic binding protein-like II"/>
    <property type="match status" value="2"/>
</dbReference>
<reference evidence="3" key="1">
    <citation type="journal article" date="2023" name="Microbiol Resour">
        <title>Genome Sequences of Rhodoplanes serenus and Two Thermotolerant Strains, Rhodoplanes tepidamans and 'Rhodoplanes cryptolactis,' Further Refine the Genus.</title>
        <authorList>
            <person name="Rayyan A.A."/>
            <person name="Kyndt J.A."/>
        </authorList>
    </citation>
    <scope>NUCLEOTIDE SEQUENCE</scope>
    <source>
        <strain evidence="3">DSM 9987</strain>
    </source>
</reference>
<keyword evidence="1" id="KW-0732">Signal</keyword>